<dbReference type="Proteomes" id="UP000182444">
    <property type="component" value="Chromosome 1C"/>
</dbReference>
<gene>
    <name evidence="2" type="ORF">YALI1_C07758g</name>
</gene>
<reference evidence="2 3" key="1">
    <citation type="journal article" date="2016" name="PLoS ONE">
        <title>Sequence Assembly of Yarrowia lipolytica Strain W29/CLIB89 Shows Transposable Element Diversity.</title>
        <authorList>
            <person name="Magnan C."/>
            <person name="Yu J."/>
            <person name="Chang I."/>
            <person name="Jahn E."/>
            <person name="Kanomata Y."/>
            <person name="Wu J."/>
            <person name="Zeller M."/>
            <person name="Oakes M."/>
            <person name="Baldi P."/>
            <person name="Sandmeyer S."/>
        </authorList>
    </citation>
    <scope>NUCLEOTIDE SEQUENCE [LARGE SCALE GENOMIC DNA]</scope>
    <source>
        <strain evidence="3">CLIB89(W29)</strain>
    </source>
</reference>
<dbReference type="RefSeq" id="XP_501499.4">
    <property type="nucleotide sequence ID" value="XM_501499.4"/>
</dbReference>
<proteinExistence type="predicted"/>
<sequence length="164" mass="18432">MSNSCPSNSIFMTTKQIASSLSQLNTYLASPQMITNTPPTKQDPFLALKEACEDNPRLRPVSAVICDAAEDLAFRAGVITLFNELKMREQEVEELTNELQRMQKLNSELHNMNEQLQRAKTLISASLKRHIANQRAANESRLEPLQDLFDYAAGDSAEIDFDVE</sequence>
<name>A0A1D8N9U7_YARLL</name>
<dbReference type="VEuPathDB" id="FungiDB:YALI0_C06017g"/>
<protein>
    <submittedName>
        <fullName evidence="2">Uncharacterized protein</fullName>
    </submittedName>
</protein>
<dbReference type="GeneID" id="2909810"/>
<dbReference type="VEuPathDB" id="FungiDB:YALI1_C07758g"/>
<evidence type="ECO:0000256" key="1">
    <source>
        <dbReference type="SAM" id="Coils"/>
    </source>
</evidence>
<organism evidence="2 3">
    <name type="scientific">Yarrowia lipolytica</name>
    <name type="common">Candida lipolytica</name>
    <dbReference type="NCBI Taxonomy" id="4952"/>
    <lineage>
        <taxon>Eukaryota</taxon>
        <taxon>Fungi</taxon>
        <taxon>Dikarya</taxon>
        <taxon>Ascomycota</taxon>
        <taxon>Saccharomycotina</taxon>
        <taxon>Dipodascomycetes</taxon>
        <taxon>Dipodascales</taxon>
        <taxon>Dipodascales incertae sedis</taxon>
        <taxon>Yarrowia</taxon>
    </lineage>
</organism>
<dbReference type="EMBL" id="CP017555">
    <property type="protein sequence ID" value="AOW02407.1"/>
    <property type="molecule type" value="Genomic_DNA"/>
</dbReference>
<keyword evidence="1" id="KW-0175">Coiled coil</keyword>
<feature type="coiled-coil region" evidence="1">
    <location>
        <begin position="78"/>
        <end position="122"/>
    </location>
</feature>
<accession>A0A1D8N9U7</accession>
<evidence type="ECO:0000313" key="3">
    <source>
        <dbReference type="Proteomes" id="UP000182444"/>
    </source>
</evidence>
<dbReference type="AlphaFoldDB" id="A0A1D8N9U7"/>
<evidence type="ECO:0000313" key="2">
    <source>
        <dbReference type="EMBL" id="AOW02407.1"/>
    </source>
</evidence>
<dbReference type="KEGG" id="yli:2909810"/>